<feature type="transmembrane region" description="Helical" evidence="2">
    <location>
        <begin position="237"/>
        <end position="258"/>
    </location>
</feature>
<evidence type="ECO:0000256" key="2">
    <source>
        <dbReference type="SAM" id="Phobius"/>
    </source>
</evidence>
<feature type="transmembrane region" description="Helical" evidence="2">
    <location>
        <begin position="68"/>
        <end position="87"/>
    </location>
</feature>
<dbReference type="InterPro" id="IPR019169">
    <property type="entry name" value="Transmembrane_26"/>
</dbReference>
<name>A0A914DNT6_9BILA</name>
<dbReference type="WBParaSite" id="ACRNAN_scaffold33.g23591.t1">
    <property type="protein sequence ID" value="ACRNAN_scaffold33.g23591.t1"/>
    <property type="gene ID" value="ACRNAN_scaffold33.g23591"/>
</dbReference>
<organism evidence="3 4">
    <name type="scientific">Acrobeloides nanus</name>
    <dbReference type="NCBI Taxonomy" id="290746"/>
    <lineage>
        <taxon>Eukaryota</taxon>
        <taxon>Metazoa</taxon>
        <taxon>Ecdysozoa</taxon>
        <taxon>Nematoda</taxon>
        <taxon>Chromadorea</taxon>
        <taxon>Rhabditida</taxon>
        <taxon>Tylenchina</taxon>
        <taxon>Cephalobomorpha</taxon>
        <taxon>Cephaloboidea</taxon>
        <taxon>Cephalobidae</taxon>
        <taxon>Acrobeloides</taxon>
    </lineage>
</organism>
<dbReference type="Proteomes" id="UP000887540">
    <property type="component" value="Unplaced"/>
</dbReference>
<evidence type="ECO:0000256" key="1">
    <source>
        <dbReference type="SAM" id="MobiDB-lite"/>
    </source>
</evidence>
<evidence type="ECO:0000313" key="4">
    <source>
        <dbReference type="WBParaSite" id="ACRNAN_scaffold33.g23591.t1"/>
    </source>
</evidence>
<dbReference type="PANTHER" id="PTHR22168">
    <property type="entry name" value="TMEM26 PROTEIN"/>
    <property type="match status" value="1"/>
</dbReference>
<protein>
    <submittedName>
        <fullName evidence="4">Transmembrane protein 26</fullName>
    </submittedName>
</protein>
<keyword evidence="3" id="KW-1185">Reference proteome</keyword>
<feature type="region of interest" description="Disordered" evidence="1">
    <location>
        <begin position="312"/>
        <end position="350"/>
    </location>
</feature>
<reference evidence="4" key="1">
    <citation type="submission" date="2022-11" db="UniProtKB">
        <authorList>
            <consortium name="WormBaseParasite"/>
        </authorList>
    </citation>
    <scope>IDENTIFICATION</scope>
</reference>
<keyword evidence="2" id="KW-0812">Transmembrane</keyword>
<accession>A0A914DNT6</accession>
<sequence length="350" mass="40845">MSGSRILVKILRAMAARALFIIHALVTIWAAIDVTKDNSIWTFSLISLGIVVEGSYAIIMRAGDERKWFSPSVFLYILSTAPPIWILETKLCEWRAAQNVSELDDKIHLQLLEQVMLCVLIVGRWLLPKGEISREQLSQILLAYLAISSDIVEFFDVFKEKVVYRDKYIQYMVLSAWTSSLLQFPFVLTVSRARKMRVAITDEEMPVKSRPHLWQAIYDVDLWAILLANSLQDIPFFIIRLYLMMNFGLVTYTMMFFISKNALIVLLQTYRAFVLLNDRYWHPHNIPMEYKHKHVKKKARRRTHKKKLVDSERVPIYNQRSEYRSYGGTPSSKSPHRRKFPPPGVTTIEE</sequence>
<dbReference type="PANTHER" id="PTHR22168:SF8">
    <property type="entry name" value="TRANSMEMBRANE PROTEIN 26"/>
    <property type="match status" value="1"/>
</dbReference>
<feature type="transmembrane region" description="Helical" evidence="2">
    <location>
        <begin position="169"/>
        <end position="191"/>
    </location>
</feature>
<dbReference type="AlphaFoldDB" id="A0A914DNT6"/>
<evidence type="ECO:0000313" key="3">
    <source>
        <dbReference type="Proteomes" id="UP000887540"/>
    </source>
</evidence>
<keyword evidence="2" id="KW-0472">Membrane</keyword>
<dbReference type="Pfam" id="PF09772">
    <property type="entry name" value="Tmem26"/>
    <property type="match status" value="2"/>
</dbReference>
<feature type="transmembrane region" description="Helical" evidence="2">
    <location>
        <begin position="40"/>
        <end position="59"/>
    </location>
</feature>
<keyword evidence="2" id="KW-1133">Transmembrane helix</keyword>
<proteinExistence type="predicted"/>